<gene>
    <name evidence="2" type="ORF">H0241_29850</name>
</gene>
<protein>
    <submittedName>
        <fullName evidence="2">Uncharacterized protein</fullName>
    </submittedName>
</protein>
<evidence type="ECO:0000256" key="1">
    <source>
        <dbReference type="SAM" id="Phobius"/>
    </source>
</evidence>
<reference evidence="2 3" key="1">
    <citation type="submission" date="2020-07" db="EMBL/GenBank/DDBJ databases">
        <title>Definition of the novel symbiovar canariense within Mesorhizobium novociceri, a new species of genus Mesorhizobium nodulating Cicer canariense in the Caldera de Taburiente National Park (La Palma, Canary Islands).</title>
        <authorList>
            <person name="Leon-Barrios M."/>
            <person name="Perez-Yepez J."/>
            <person name="Flores-Felix J.D."/>
            <person name="Ramirez-Baena M.H."/>
            <person name="Pulido-Suarez L."/>
            <person name="Igual J.M."/>
            <person name="Velazquez E."/>
            <person name="Peix A."/>
        </authorList>
    </citation>
    <scope>NUCLEOTIDE SEQUENCE [LARGE SCALE GENOMIC DNA]</scope>
    <source>
        <strain evidence="2 3">CCANP35</strain>
    </source>
</reference>
<sequence length="48" mass="5355">MSDPRFSNSRVAAIIRTKNDISVTQARWILIPLFGLWILVSAASVVLQ</sequence>
<evidence type="ECO:0000313" key="2">
    <source>
        <dbReference type="EMBL" id="MBA1144414.1"/>
    </source>
</evidence>
<proteinExistence type="predicted"/>
<dbReference type="AlphaFoldDB" id="A0A838BFX8"/>
<feature type="transmembrane region" description="Helical" evidence="1">
    <location>
        <begin position="28"/>
        <end position="47"/>
    </location>
</feature>
<comment type="caution">
    <text evidence="2">The sequence shown here is derived from an EMBL/GenBank/DDBJ whole genome shotgun (WGS) entry which is preliminary data.</text>
</comment>
<dbReference type="RefSeq" id="WP_181061359.1">
    <property type="nucleotide sequence ID" value="NZ_JACDTY010000023.1"/>
</dbReference>
<dbReference type="EMBL" id="JACDTY010000023">
    <property type="protein sequence ID" value="MBA1144414.1"/>
    <property type="molecule type" value="Genomic_DNA"/>
</dbReference>
<keyword evidence="1" id="KW-1133">Transmembrane helix</keyword>
<keyword evidence="1" id="KW-0812">Transmembrane</keyword>
<organism evidence="2 3">
    <name type="scientific">Mesorhizobium neociceri</name>
    <dbReference type="NCBI Taxonomy" id="1307853"/>
    <lineage>
        <taxon>Bacteria</taxon>
        <taxon>Pseudomonadati</taxon>
        <taxon>Pseudomonadota</taxon>
        <taxon>Alphaproteobacteria</taxon>
        <taxon>Hyphomicrobiales</taxon>
        <taxon>Phyllobacteriaceae</taxon>
        <taxon>Mesorhizobium</taxon>
    </lineage>
</organism>
<evidence type="ECO:0000313" key="3">
    <source>
        <dbReference type="Proteomes" id="UP000558284"/>
    </source>
</evidence>
<keyword evidence="1" id="KW-0472">Membrane</keyword>
<dbReference type="Proteomes" id="UP000558284">
    <property type="component" value="Unassembled WGS sequence"/>
</dbReference>
<keyword evidence="3" id="KW-1185">Reference proteome</keyword>
<name>A0A838BFX8_9HYPH</name>
<accession>A0A838BFX8</accession>